<protein>
    <submittedName>
        <fullName evidence="3">Uncharacterized protein</fullName>
    </submittedName>
</protein>
<dbReference type="PANTHER" id="PTHR35718:SF1">
    <property type="entry name" value="EXPRESSED PROTEIN"/>
    <property type="match status" value="1"/>
</dbReference>
<dbReference type="PANTHER" id="PTHR35718">
    <property type="entry name" value="EXPRESSED PROTEIN"/>
    <property type="match status" value="1"/>
</dbReference>
<evidence type="ECO:0000313" key="4">
    <source>
        <dbReference type="Proteomes" id="UP000298416"/>
    </source>
</evidence>
<organism evidence="3">
    <name type="scientific">Salvia splendens</name>
    <name type="common">Scarlet sage</name>
    <dbReference type="NCBI Taxonomy" id="180675"/>
    <lineage>
        <taxon>Eukaryota</taxon>
        <taxon>Viridiplantae</taxon>
        <taxon>Streptophyta</taxon>
        <taxon>Embryophyta</taxon>
        <taxon>Tracheophyta</taxon>
        <taxon>Spermatophyta</taxon>
        <taxon>Magnoliopsida</taxon>
        <taxon>eudicotyledons</taxon>
        <taxon>Gunneridae</taxon>
        <taxon>Pentapetalae</taxon>
        <taxon>asterids</taxon>
        <taxon>lamiids</taxon>
        <taxon>Lamiales</taxon>
        <taxon>Lamiaceae</taxon>
        <taxon>Nepetoideae</taxon>
        <taxon>Mentheae</taxon>
        <taxon>Salviinae</taxon>
        <taxon>Salvia</taxon>
        <taxon>Salvia subgen. Calosphace</taxon>
        <taxon>core Calosphace</taxon>
    </lineage>
</organism>
<feature type="transmembrane region" description="Helical" evidence="1">
    <location>
        <begin position="76"/>
        <end position="99"/>
    </location>
</feature>
<keyword evidence="1" id="KW-1133">Transmembrane helix</keyword>
<proteinExistence type="predicted"/>
<dbReference type="AlphaFoldDB" id="A0A8X8YJV2"/>
<keyword evidence="4" id="KW-1185">Reference proteome</keyword>
<keyword evidence="2" id="KW-0732">Signal</keyword>
<dbReference type="EMBL" id="PNBA02000002">
    <property type="protein sequence ID" value="KAG6432819.1"/>
    <property type="molecule type" value="Genomic_DNA"/>
</dbReference>
<reference evidence="3" key="2">
    <citation type="submission" date="2020-08" db="EMBL/GenBank/DDBJ databases">
        <title>Plant Genome Project.</title>
        <authorList>
            <person name="Zhang R.-G."/>
        </authorList>
    </citation>
    <scope>NUCLEOTIDE SEQUENCE</scope>
    <source>
        <strain evidence="3">Huo1</strain>
        <tissue evidence="3">Leaf</tissue>
    </source>
</reference>
<keyword evidence="1" id="KW-0472">Membrane</keyword>
<feature type="chain" id="PRO_5036444997" evidence="2">
    <location>
        <begin position="20"/>
        <end position="140"/>
    </location>
</feature>
<evidence type="ECO:0000313" key="3">
    <source>
        <dbReference type="EMBL" id="KAG6432819.1"/>
    </source>
</evidence>
<evidence type="ECO:0000256" key="2">
    <source>
        <dbReference type="SAM" id="SignalP"/>
    </source>
</evidence>
<comment type="caution">
    <text evidence="3">The sequence shown here is derived from an EMBL/GenBank/DDBJ whole genome shotgun (WGS) entry which is preliminary data.</text>
</comment>
<name>A0A8X8YJV2_SALSN</name>
<accession>A0A8X8YJV2</accession>
<gene>
    <name evidence="3" type="ORF">SASPL_104406</name>
</gene>
<keyword evidence="1" id="KW-0812">Transmembrane</keyword>
<sequence length="140" mass="14731">MAPLLALALISFLSLSTNAEDRAHGLSSEPPVAVTPKAFTFFHPCDSSHCSTLPQAATVKPQSPTKGSHRLGAGGIASISLSFLLVALAVAGMGVYYVINKRKANLDRAKPQKLTEEDSESKKLAGAWEMEGPMAVAILL</sequence>
<evidence type="ECO:0000256" key="1">
    <source>
        <dbReference type="SAM" id="Phobius"/>
    </source>
</evidence>
<feature type="signal peptide" evidence="2">
    <location>
        <begin position="1"/>
        <end position="19"/>
    </location>
</feature>
<reference evidence="3" key="1">
    <citation type="submission" date="2018-01" db="EMBL/GenBank/DDBJ databases">
        <authorList>
            <person name="Mao J.F."/>
        </authorList>
    </citation>
    <scope>NUCLEOTIDE SEQUENCE</scope>
    <source>
        <strain evidence="3">Huo1</strain>
        <tissue evidence="3">Leaf</tissue>
    </source>
</reference>
<dbReference type="Proteomes" id="UP000298416">
    <property type="component" value="Unassembled WGS sequence"/>
</dbReference>